<dbReference type="SUPFAM" id="SSF54637">
    <property type="entry name" value="Thioesterase/thiol ester dehydrase-isomerase"/>
    <property type="match status" value="2"/>
</dbReference>
<dbReference type="PANTHER" id="PTHR31727">
    <property type="entry name" value="OLEOYL-ACYL CARRIER PROTEIN THIOESTERASE 1, CHLOROPLASTIC"/>
    <property type="match status" value="1"/>
</dbReference>
<dbReference type="Pfam" id="PF20791">
    <property type="entry name" value="Acyl-ACP_TE_C"/>
    <property type="match status" value="1"/>
</dbReference>
<protein>
    <submittedName>
        <fullName evidence="10">Acyl-ACP thioesterase</fullName>
    </submittedName>
</protein>
<sequence length="243" mass="28693">MFDMKAKINYRDLNKNWKPRLDTLTSYLQESAILHSETIGFNANYMLKNKCAWILNKLAIEIFKLPKLRDEIKITTWSREIHTVKAYRDFNVYLDDELIVKASSLWVFVDATTKKLKRIPDEVKNMYGEEKISNGIDPEKFNFEPDKIKNSNLILKEHTIRYTDIDTNGHMNNTTFFTLLEDILLEKFGDFNIGEINICFKNEVLYEQKTIKVALTQSSDEIYDFVFFNDDIIFSYGRVKICF</sequence>
<evidence type="ECO:0000259" key="8">
    <source>
        <dbReference type="Pfam" id="PF01643"/>
    </source>
</evidence>
<evidence type="ECO:0000256" key="6">
    <source>
        <dbReference type="ARBA" id="ARBA00023098"/>
    </source>
</evidence>
<dbReference type="InterPro" id="IPR002864">
    <property type="entry name" value="Acyl-ACP_thioesterase_NHD"/>
</dbReference>
<reference evidence="11" key="1">
    <citation type="submission" date="2015-11" db="EMBL/GenBank/DDBJ databases">
        <authorList>
            <person name="Varghese N."/>
        </authorList>
    </citation>
    <scope>NUCLEOTIDE SEQUENCE [LARGE SCALE GENOMIC DNA]</scope>
    <source>
        <strain evidence="11">JGI-23</strain>
    </source>
</reference>
<feature type="domain" description="Acyl-ACP thioesterase-like C-terminal" evidence="9">
    <location>
        <begin position="155"/>
        <end position="222"/>
    </location>
</feature>
<keyword evidence="7" id="KW-0275">Fatty acid biosynthesis</keyword>
<feature type="domain" description="Acyl-ACP thioesterase N-terminal hotdog" evidence="8">
    <location>
        <begin position="2"/>
        <end position="127"/>
    </location>
</feature>
<evidence type="ECO:0000256" key="4">
    <source>
        <dbReference type="ARBA" id="ARBA00022832"/>
    </source>
</evidence>
<evidence type="ECO:0000259" key="9">
    <source>
        <dbReference type="Pfam" id="PF20791"/>
    </source>
</evidence>
<keyword evidence="3" id="KW-0378">Hydrolase</keyword>
<evidence type="ECO:0000256" key="3">
    <source>
        <dbReference type="ARBA" id="ARBA00022801"/>
    </source>
</evidence>
<dbReference type="AlphaFoldDB" id="A0A0P1NX61"/>
<evidence type="ECO:0000313" key="11">
    <source>
        <dbReference type="Proteomes" id="UP000199197"/>
    </source>
</evidence>
<evidence type="ECO:0000313" key="10">
    <source>
        <dbReference type="EMBL" id="CUT04303.1"/>
    </source>
</evidence>
<name>A0A0P1NX61_9BACT</name>
<accession>A0A0P1NX61</accession>
<comment type="similarity">
    <text evidence="1">Belongs to the acyl-ACP thioesterase family.</text>
</comment>
<dbReference type="PANTHER" id="PTHR31727:SF6">
    <property type="entry name" value="OLEOYL-ACYL CARRIER PROTEIN THIOESTERASE 1, CHLOROPLASTIC"/>
    <property type="match status" value="1"/>
</dbReference>
<dbReference type="InterPro" id="IPR049427">
    <property type="entry name" value="Acyl-ACP_TE_C"/>
</dbReference>
<evidence type="ECO:0000256" key="7">
    <source>
        <dbReference type="ARBA" id="ARBA00023160"/>
    </source>
</evidence>
<dbReference type="Gene3D" id="3.10.129.10">
    <property type="entry name" value="Hotdog Thioesterase"/>
    <property type="match status" value="1"/>
</dbReference>
<evidence type="ECO:0000256" key="1">
    <source>
        <dbReference type="ARBA" id="ARBA00006500"/>
    </source>
</evidence>
<dbReference type="GO" id="GO:0016297">
    <property type="term" value="F:fatty acyl-[ACP] hydrolase activity"/>
    <property type="evidence" value="ECO:0007669"/>
    <property type="project" value="InterPro"/>
</dbReference>
<dbReference type="EMBL" id="CZVW01000022">
    <property type="protein sequence ID" value="CUT04303.1"/>
    <property type="molecule type" value="Genomic_DNA"/>
</dbReference>
<keyword evidence="4" id="KW-0276">Fatty acid metabolism</keyword>
<dbReference type="InterPro" id="IPR045023">
    <property type="entry name" value="FATA/B"/>
</dbReference>
<gene>
    <name evidence="10" type="ORF">JGI23_01689</name>
</gene>
<keyword evidence="6" id="KW-0443">Lipid metabolism</keyword>
<dbReference type="GO" id="GO:0000036">
    <property type="term" value="F:acyl carrier activity"/>
    <property type="evidence" value="ECO:0007669"/>
    <property type="project" value="TreeGrafter"/>
</dbReference>
<organism evidence="10 11">
    <name type="scientific">Candidatus Chryseopegocella kryptomonas</name>
    <dbReference type="NCBI Taxonomy" id="1633643"/>
    <lineage>
        <taxon>Bacteria</taxon>
        <taxon>Pseudomonadati</taxon>
        <taxon>Candidatus Kryptoniota</taxon>
        <taxon>Candidatus Chryseopegocella</taxon>
    </lineage>
</organism>
<dbReference type="RefSeq" id="WP_092350798.1">
    <property type="nucleotide sequence ID" value="NZ_CZVW01000022.1"/>
</dbReference>
<dbReference type="InterPro" id="IPR029069">
    <property type="entry name" value="HotDog_dom_sf"/>
</dbReference>
<keyword evidence="2" id="KW-0444">Lipid biosynthesis</keyword>
<keyword evidence="11" id="KW-1185">Reference proteome</keyword>
<keyword evidence="5" id="KW-0809">Transit peptide</keyword>
<evidence type="ECO:0000256" key="5">
    <source>
        <dbReference type="ARBA" id="ARBA00022946"/>
    </source>
</evidence>
<dbReference type="Proteomes" id="UP000199197">
    <property type="component" value="Unassembled WGS sequence"/>
</dbReference>
<dbReference type="Pfam" id="PF01643">
    <property type="entry name" value="Acyl-ACP_TE"/>
    <property type="match status" value="1"/>
</dbReference>
<dbReference type="CDD" id="cd00586">
    <property type="entry name" value="4HBT"/>
    <property type="match status" value="1"/>
</dbReference>
<evidence type="ECO:0000256" key="2">
    <source>
        <dbReference type="ARBA" id="ARBA00022516"/>
    </source>
</evidence>
<proteinExistence type="inferred from homology"/>